<evidence type="ECO:0000256" key="1">
    <source>
        <dbReference type="SAM" id="Phobius"/>
    </source>
</evidence>
<dbReference type="OrthoDB" id="60822at2759"/>
<sequence>MQYASRLHQQYPGLTIEGFNFDAPIVRRYLAGALGMLKLAVIFLIATGKNPFPHLNIDTPNAWNWAVENKIYACMMLFFISNAIETQLVSTGAFEISLNDVQNGFDTTSSIAPHLFKLELKYVMPQVLGESFLLHPPSQMMVDSLSGSFWTPFPLLYQCIG</sequence>
<reference evidence="2" key="1">
    <citation type="submission" date="2021-10" db="EMBL/GenBank/DDBJ databases">
        <title>Tropical sea cucumber genome reveals ecological adaptation and Cuvierian tubules defense mechanism.</title>
        <authorList>
            <person name="Chen T."/>
        </authorList>
    </citation>
    <scope>NUCLEOTIDE SEQUENCE</scope>
    <source>
        <strain evidence="2">Nanhai2018</strain>
        <tissue evidence="2">Muscle</tissue>
    </source>
</reference>
<keyword evidence="1" id="KW-0472">Membrane</keyword>
<protein>
    <submittedName>
        <fullName evidence="2">Thioredoxin reductase-like selenoprotein T1b</fullName>
    </submittedName>
</protein>
<accession>A0A9Q1BQI3</accession>
<evidence type="ECO:0000313" key="3">
    <source>
        <dbReference type="Proteomes" id="UP001152320"/>
    </source>
</evidence>
<dbReference type="GO" id="GO:0005789">
    <property type="term" value="C:endoplasmic reticulum membrane"/>
    <property type="evidence" value="ECO:0007669"/>
    <property type="project" value="TreeGrafter"/>
</dbReference>
<dbReference type="GO" id="GO:0045454">
    <property type="term" value="P:cell redox homeostasis"/>
    <property type="evidence" value="ECO:0007669"/>
    <property type="project" value="TreeGrafter"/>
</dbReference>
<organism evidence="2 3">
    <name type="scientific">Holothuria leucospilota</name>
    <name type="common">Black long sea cucumber</name>
    <name type="synonym">Mertensiothuria leucospilota</name>
    <dbReference type="NCBI Taxonomy" id="206669"/>
    <lineage>
        <taxon>Eukaryota</taxon>
        <taxon>Metazoa</taxon>
        <taxon>Echinodermata</taxon>
        <taxon>Eleutherozoa</taxon>
        <taxon>Echinozoa</taxon>
        <taxon>Holothuroidea</taxon>
        <taxon>Aspidochirotacea</taxon>
        <taxon>Aspidochirotida</taxon>
        <taxon>Holothuriidae</taxon>
        <taxon>Holothuria</taxon>
    </lineage>
</organism>
<name>A0A9Q1BQI3_HOLLE</name>
<keyword evidence="3" id="KW-1185">Reference proteome</keyword>
<comment type="caution">
    <text evidence="2">The sequence shown here is derived from an EMBL/GenBank/DDBJ whole genome shotgun (WGS) entry which is preliminary data.</text>
</comment>
<dbReference type="InterPro" id="IPR019389">
    <property type="entry name" value="Selenoprotein_T"/>
</dbReference>
<evidence type="ECO:0000313" key="2">
    <source>
        <dbReference type="EMBL" id="KAJ8030771.1"/>
    </source>
</evidence>
<keyword evidence="1" id="KW-1133">Transmembrane helix</keyword>
<dbReference type="GO" id="GO:0004791">
    <property type="term" value="F:thioredoxin-disulfide reductase (NADPH) activity"/>
    <property type="evidence" value="ECO:0007669"/>
    <property type="project" value="TreeGrafter"/>
</dbReference>
<dbReference type="PANTHER" id="PTHR13544:SF0">
    <property type="entry name" value="THIOREDOXIN REDUCTASE-LIKE SELENOPROTEIN T"/>
    <property type="match status" value="1"/>
</dbReference>
<feature type="transmembrane region" description="Helical" evidence="1">
    <location>
        <begin position="29"/>
        <end position="46"/>
    </location>
</feature>
<keyword evidence="1" id="KW-0812">Transmembrane</keyword>
<dbReference type="PANTHER" id="PTHR13544">
    <property type="entry name" value="SELENOPROTEIN T"/>
    <property type="match status" value="1"/>
</dbReference>
<dbReference type="Proteomes" id="UP001152320">
    <property type="component" value="Chromosome 13"/>
</dbReference>
<dbReference type="EMBL" id="JAIZAY010000013">
    <property type="protein sequence ID" value="KAJ8030771.1"/>
    <property type="molecule type" value="Genomic_DNA"/>
</dbReference>
<gene>
    <name evidence="2" type="ORF">HOLleu_27274</name>
</gene>
<dbReference type="AlphaFoldDB" id="A0A9Q1BQI3"/>
<proteinExistence type="predicted"/>